<accession>A0ACB8V7G0</accession>
<sequence>MCRNLSICQRRDTNECRMYPPLACRSSGGVVSFVDVGEGSGVMQSERLVRVSHGKQVLGDGARLRAVQKPIMKEKNIKDRYVPRIGVASGPPPWSQAWGWGSQAERLVARSLPTGTRRAQPEMARRGPAFQ</sequence>
<evidence type="ECO:0000313" key="2">
    <source>
        <dbReference type="Proteomes" id="UP000831701"/>
    </source>
</evidence>
<dbReference type="Proteomes" id="UP000831701">
    <property type="component" value="Chromosome 24"/>
</dbReference>
<protein>
    <submittedName>
        <fullName evidence="1">Uncharacterized protein</fullName>
    </submittedName>
</protein>
<name>A0ACB8V7G0_9TELE</name>
<reference evidence="1" key="1">
    <citation type="submission" date="2022-04" db="EMBL/GenBank/DDBJ databases">
        <title>Jade perch genome.</title>
        <authorList>
            <person name="Chao B."/>
        </authorList>
    </citation>
    <scope>NUCLEOTIDE SEQUENCE</scope>
    <source>
        <strain evidence="1">CB-2022</strain>
    </source>
</reference>
<comment type="caution">
    <text evidence="1">The sequence shown here is derived from an EMBL/GenBank/DDBJ whole genome shotgun (WGS) entry which is preliminary data.</text>
</comment>
<gene>
    <name evidence="1" type="ORF">L3Q82_020419</name>
</gene>
<organism evidence="1 2">
    <name type="scientific">Scortum barcoo</name>
    <name type="common">barcoo grunter</name>
    <dbReference type="NCBI Taxonomy" id="214431"/>
    <lineage>
        <taxon>Eukaryota</taxon>
        <taxon>Metazoa</taxon>
        <taxon>Chordata</taxon>
        <taxon>Craniata</taxon>
        <taxon>Vertebrata</taxon>
        <taxon>Euteleostomi</taxon>
        <taxon>Actinopterygii</taxon>
        <taxon>Neopterygii</taxon>
        <taxon>Teleostei</taxon>
        <taxon>Neoteleostei</taxon>
        <taxon>Acanthomorphata</taxon>
        <taxon>Eupercaria</taxon>
        <taxon>Centrarchiformes</taxon>
        <taxon>Terapontoidei</taxon>
        <taxon>Terapontidae</taxon>
        <taxon>Scortum</taxon>
    </lineage>
</organism>
<evidence type="ECO:0000313" key="1">
    <source>
        <dbReference type="EMBL" id="KAI3351581.1"/>
    </source>
</evidence>
<dbReference type="EMBL" id="CM041554">
    <property type="protein sequence ID" value="KAI3351581.1"/>
    <property type="molecule type" value="Genomic_DNA"/>
</dbReference>
<keyword evidence="2" id="KW-1185">Reference proteome</keyword>
<proteinExistence type="predicted"/>